<dbReference type="GO" id="GO:0001708">
    <property type="term" value="P:cell fate specification"/>
    <property type="evidence" value="ECO:0007669"/>
    <property type="project" value="TreeGrafter"/>
</dbReference>
<evidence type="ECO:0000256" key="7">
    <source>
        <dbReference type="SAM" id="MobiDB-lite"/>
    </source>
</evidence>
<dbReference type="GO" id="GO:0072068">
    <property type="term" value="P:late distal convoluted tubule development"/>
    <property type="evidence" value="ECO:0007669"/>
    <property type="project" value="Ensembl"/>
</dbReference>
<dbReference type="OMA" id="KAYCADS"/>
<reference evidence="9" key="1">
    <citation type="submission" date="2025-08" db="UniProtKB">
        <authorList>
            <consortium name="Ensembl"/>
        </authorList>
    </citation>
    <scope>IDENTIFICATION</scope>
</reference>
<dbReference type="PRINTS" id="PR00937">
    <property type="entry name" value="TBOX"/>
</dbReference>
<dbReference type="GO" id="GO:0000978">
    <property type="term" value="F:RNA polymerase II cis-regulatory region sequence-specific DNA binding"/>
    <property type="evidence" value="ECO:0007669"/>
    <property type="project" value="InterPro"/>
</dbReference>
<keyword evidence="2" id="KW-0805">Transcription regulation</keyword>
<dbReference type="GO" id="GO:0003205">
    <property type="term" value="P:cardiac chamber development"/>
    <property type="evidence" value="ECO:0007669"/>
    <property type="project" value="Ensembl"/>
</dbReference>
<dbReference type="Proteomes" id="UP000264820">
    <property type="component" value="Unplaced"/>
</dbReference>
<dbReference type="InterPro" id="IPR046360">
    <property type="entry name" value="T-box_DNA-bd"/>
</dbReference>
<dbReference type="PROSITE" id="PS01283">
    <property type="entry name" value="TBOX_1"/>
    <property type="match status" value="1"/>
</dbReference>
<dbReference type="STRING" id="109280.ENSHCOP00000021111"/>
<accession>A0A3Q2YR12</accession>
<evidence type="ECO:0000313" key="9">
    <source>
        <dbReference type="Ensembl" id="ENSHCOP00000021111.1"/>
    </source>
</evidence>
<dbReference type="SMART" id="SM00425">
    <property type="entry name" value="TBOX"/>
    <property type="match status" value="1"/>
</dbReference>
<evidence type="ECO:0000256" key="3">
    <source>
        <dbReference type="ARBA" id="ARBA00023125"/>
    </source>
</evidence>
<dbReference type="GO" id="GO:0060037">
    <property type="term" value="P:pharyngeal system development"/>
    <property type="evidence" value="ECO:0007669"/>
    <property type="project" value="Ensembl"/>
</dbReference>
<keyword evidence="10" id="KW-1185">Reference proteome</keyword>
<evidence type="ECO:0000256" key="6">
    <source>
        <dbReference type="PROSITE-ProRule" id="PRU00201"/>
    </source>
</evidence>
<sequence>MPHPRNMHSTQRPGALPLPAFLSTAQVSFPPTPRVPAVASRSEVEPQQVGCSETGLHAALSRQHQAAQLRSLKNLQPGDGLCDDPKVTLESQDLWNEFHKMGTEMVITKSGRRMFPPFKVNVDGLDKASKYILLMDIVTVDDFRYKFHNSRWIVAGKADPEMPKRMYIHPDSPSKGEQWMSKPVAFHKLKLTNNISDKHGFTILNSMHKYQPRFHIVRANDIMKLPYSTFLTYVFPETEFIAVTAYQNEKVPSDTPNPTFAKPFGLSSWSSHSSKFMIDRNNPLNISPPDENKAYCADSDDSWEQPRTSDPFHSPQQSWALTSMPNCQGDTITMLFLIGLWLYESFHDMLTCYKHKLASP</sequence>
<keyword evidence="3 6" id="KW-0238">DNA-binding</keyword>
<dbReference type="PRINTS" id="PR00938">
    <property type="entry name" value="BRACHYURY"/>
</dbReference>
<dbReference type="PANTHER" id="PTHR11267">
    <property type="entry name" value="T-BOX PROTEIN-RELATED"/>
    <property type="match status" value="1"/>
</dbReference>
<dbReference type="GO" id="GO:0072019">
    <property type="term" value="P:proximal convoluted tubule development"/>
    <property type="evidence" value="ECO:0007669"/>
    <property type="project" value="Ensembl"/>
</dbReference>
<dbReference type="GO" id="GO:0000981">
    <property type="term" value="F:DNA-binding transcription factor activity, RNA polymerase II-specific"/>
    <property type="evidence" value="ECO:0007669"/>
    <property type="project" value="TreeGrafter"/>
</dbReference>
<name>A0A3Q2YR12_HIPCM</name>
<dbReference type="AlphaFoldDB" id="A0A3Q2YR12"/>
<organism evidence="9 10">
    <name type="scientific">Hippocampus comes</name>
    <name type="common">Tiger tail seahorse</name>
    <dbReference type="NCBI Taxonomy" id="109280"/>
    <lineage>
        <taxon>Eukaryota</taxon>
        <taxon>Metazoa</taxon>
        <taxon>Chordata</taxon>
        <taxon>Craniata</taxon>
        <taxon>Vertebrata</taxon>
        <taxon>Euteleostomi</taxon>
        <taxon>Actinopterygii</taxon>
        <taxon>Neopterygii</taxon>
        <taxon>Teleostei</taxon>
        <taxon>Neoteleostei</taxon>
        <taxon>Acanthomorphata</taxon>
        <taxon>Syngnathiaria</taxon>
        <taxon>Syngnathiformes</taxon>
        <taxon>Syngnathoidei</taxon>
        <taxon>Syngnathidae</taxon>
        <taxon>Hippocampus</taxon>
    </lineage>
</organism>
<dbReference type="GO" id="GO:0045893">
    <property type="term" value="P:positive regulation of DNA-templated transcription"/>
    <property type="evidence" value="ECO:0007669"/>
    <property type="project" value="InterPro"/>
</dbReference>
<dbReference type="GO" id="GO:0005634">
    <property type="term" value="C:nucleus"/>
    <property type="evidence" value="ECO:0007669"/>
    <property type="project" value="UniProtKB-SubCell"/>
</dbReference>
<feature type="region of interest" description="Disordered" evidence="7">
    <location>
        <begin position="280"/>
        <end position="317"/>
    </location>
</feature>
<keyword evidence="4" id="KW-0804">Transcription</keyword>
<dbReference type="Pfam" id="PF00907">
    <property type="entry name" value="T-box"/>
    <property type="match status" value="1"/>
</dbReference>
<keyword evidence="5 6" id="KW-0539">Nucleus</keyword>
<dbReference type="InterPro" id="IPR001699">
    <property type="entry name" value="TF_T-box"/>
</dbReference>
<dbReference type="SUPFAM" id="SSF49417">
    <property type="entry name" value="p53-like transcription factors"/>
    <property type="match status" value="1"/>
</dbReference>
<dbReference type="GO" id="GO:0048793">
    <property type="term" value="P:pronephros development"/>
    <property type="evidence" value="ECO:0007669"/>
    <property type="project" value="Ensembl"/>
</dbReference>
<evidence type="ECO:0000259" key="8">
    <source>
        <dbReference type="PROSITE" id="PS50252"/>
    </source>
</evidence>
<dbReference type="CDD" id="cd20188">
    <property type="entry name" value="T-box_TBX2_3-like"/>
    <property type="match status" value="1"/>
</dbReference>
<dbReference type="InterPro" id="IPR002070">
    <property type="entry name" value="TF_Brachyury"/>
</dbReference>
<dbReference type="PROSITE" id="PS01264">
    <property type="entry name" value="TBOX_2"/>
    <property type="match status" value="1"/>
</dbReference>
<dbReference type="Ensembl" id="ENSHCOT00000004491.1">
    <property type="protein sequence ID" value="ENSHCOP00000021111.1"/>
    <property type="gene ID" value="ENSHCOG00000007677.1"/>
</dbReference>
<dbReference type="GeneTree" id="ENSGT00940000158439"/>
<dbReference type="PROSITE" id="PS50252">
    <property type="entry name" value="TBOX_3"/>
    <property type="match status" value="1"/>
</dbReference>
<dbReference type="InterPro" id="IPR018186">
    <property type="entry name" value="TF_T-box_CS"/>
</dbReference>
<comment type="caution">
    <text evidence="6">Lacks conserved residue(s) required for the propagation of feature annotation.</text>
</comment>
<proteinExistence type="predicted"/>
<dbReference type="InterPro" id="IPR008967">
    <property type="entry name" value="p53-like_TF_DNA-bd_sf"/>
</dbReference>
<protein>
    <submittedName>
        <fullName evidence="9">T-box transcription factor 2a</fullName>
    </submittedName>
</protein>
<reference evidence="9" key="2">
    <citation type="submission" date="2025-09" db="UniProtKB">
        <authorList>
            <consortium name="Ensembl"/>
        </authorList>
    </citation>
    <scope>IDENTIFICATION</scope>
</reference>
<evidence type="ECO:0000256" key="1">
    <source>
        <dbReference type="ARBA" id="ARBA00004123"/>
    </source>
</evidence>
<evidence type="ECO:0000313" key="10">
    <source>
        <dbReference type="Proteomes" id="UP000264820"/>
    </source>
</evidence>
<evidence type="ECO:0000256" key="5">
    <source>
        <dbReference type="ARBA" id="ARBA00023242"/>
    </source>
</evidence>
<feature type="domain" description="T-box" evidence="8">
    <location>
        <begin position="89"/>
        <end position="251"/>
    </location>
</feature>
<evidence type="ECO:0000256" key="2">
    <source>
        <dbReference type="ARBA" id="ARBA00023015"/>
    </source>
</evidence>
<dbReference type="InterPro" id="IPR036960">
    <property type="entry name" value="T-box_sf"/>
</dbReference>
<comment type="subcellular location">
    <subcellularLocation>
        <location evidence="1 6">Nucleus</location>
    </subcellularLocation>
</comment>
<dbReference type="GO" id="GO:0035050">
    <property type="term" value="P:embryonic heart tube development"/>
    <property type="evidence" value="ECO:0007669"/>
    <property type="project" value="Ensembl"/>
</dbReference>
<evidence type="ECO:0000256" key="4">
    <source>
        <dbReference type="ARBA" id="ARBA00023163"/>
    </source>
</evidence>
<dbReference type="GO" id="GO:0000785">
    <property type="term" value="C:chromatin"/>
    <property type="evidence" value="ECO:0007669"/>
    <property type="project" value="TreeGrafter"/>
</dbReference>
<dbReference type="PANTHER" id="PTHR11267:SF82">
    <property type="entry name" value="T-BOX TRANSCRIPTION FACTOR TBX2"/>
    <property type="match status" value="1"/>
</dbReference>
<dbReference type="Gene3D" id="2.60.40.820">
    <property type="entry name" value="Transcription factor, T-box"/>
    <property type="match status" value="1"/>
</dbReference>